<feature type="compositionally biased region" description="Acidic residues" evidence="1">
    <location>
        <begin position="184"/>
        <end position="196"/>
    </location>
</feature>
<accession>A0A4D6N448</accession>
<feature type="region of interest" description="Disordered" evidence="1">
    <location>
        <begin position="183"/>
        <end position="221"/>
    </location>
</feature>
<feature type="compositionally biased region" description="Basic and acidic residues" evidence="1">
    <location>
        <begin position="106"/>
        <end position="121"/>
    </location>
</feature>
<feature type="region of interest" description="Disordered" evidence="1">
    <location>
        <begin position="83"/>
        <end position="121"/>
    </location>
</feature>
<dbReference type="EMBL" id="CP039353">
    <property type="protein sequence ID" value="QCE08058.1"/>
    <property type="molecule type" value="Genomic_DNA"/>
</dbReference>
<reference evidence="2 3" key="1">
    <citation type="submission" date="2019-04" db="EMBL/GenBank/DDBJ databases">
        <title>An improved genome assembly and genetic linkage map for asparagus bean, Vigna unguiculata ssp. sesquipedialis.</title>
        <authorList>
            <person name="Xia Q."/>
            <person name="Zhang R."/>
            <person name="Dong Y."/>
        </authorList>
    </citation>
    <scope>NUCLEOTIDE SEQUENCE [LARGE SCALE GENOMIC DNA]</scope>
    <source>
        <tissue evidence="2">Leaf</tissue>
    </source>
</reference>
<dbReference type="Proteomes" id="UP000501690">
    <property type="component" value="Linkage Group LG9"/>
</dbReference>
<feature type="region of interest" description="Disordered" evidence="1">
    <location>
        <begin position="234"/>
        <end position="279"/>
    </location>
</feature>
<feature type="compositionally biased region" description="Low complexity" evidence="1">
    <location>
        <begin position="202"/>
        <end position="221"/>
    </location>
</feature>
<evidence type="ECO:0000313" key="2">
    <source>
        <dbReference type="EMBL" id="QCE08058.1"/>
    </source>
</evidence>
<dbReference type="PANTHER" id="PTHR33401">
    <property type="entry name" value="LIGHT-HARVESTING COMPLEX-LIKE PROTEIN OHP2, CHLOROPLASTIC"/>
    <property type="match status" value="1"/>
</dbReference>
<dbReference type="SUPFAM" id="SSF103511">
    <property type="entry name" value="Chlorophyll a-b binding protein"/>
    <property type="match status" value="1"/>
</dbReference>
<feature type="compositionally biased region" description="Pro residues" evidence="1">
    <location>
        <begin position="260"/>
        <end position="273"/>
    </location>
</feature>
<proteinExistence type="predicted"/>
<dbReference type="AlphaFoldDB" id="A0A4D6N448"/>
<sequence length="364" mass="39353">MLLAVEGGGFFSASASGYTKGLSLLLLGQRDEDKPMRVAPWNQYQLVDEETDRELQLASTKNRLTRGCASFVCFGRTSAGLDTPSPLKVGPAQQHDVSPGPLVSDKGNDPSAHLDDGNDNRKVTLKSSIKKPQIVKPVHVEAASEQEAAGGQGICAPDGQAERRKVQWTDNCGSELVEIREFEPSEVDGSDDEFDSGNDRTCSSCSSSPSCTSSSNSSIRFSSSKPYAAVTVIRNSQTEGPLRRPVAPPVREPSSSIPQPLKPSPPSQPPPQKAAPVVGDDNNVITLEFQRQKAKELQEYFKKKKLEEADQGPFFGFIGKNEISNGRWAMFGFAVGLLTEYATGSDFVDQIKILLSNFGIVDLE</sequence>
<keyword evidence="3" id="KW-1185">Reference proteome</keyword>
<organism evidence="2 3">
    <name type="scientific">Vigna unguiculata</name>
    <name type="common">Cowpea</name>
    <dbReference type="NCBI Taxonomy" id="3917"/>
    <lineage>
        <taxon>Eukaryota</taxon>
        <taxon>Viridiplantae</taxon>
        <taxon>Streptophyta</taxon>
        <taxon>Embryophyta</taxon>
        <taxon>Tracheophyta</taxon>
        <taxon>Spermatophyta</taxon>
        <taxon>Magnoliopsida</taxon>
        <taxon>eudicotyledons</taxon>
        <taxon>Gunneridae</taxon>
        <taxon>Pentapetalae</taxon>
        <taxon>rosids</taxon>
        <taxon>fabids</taxon>
        <taxon>Fabales</taxon>
        <taxon>Fabaceae</taxon>
        <taxon>Papilionoideae</taxon>
        <taxon>50 kb inversion clade</taxon>
        <taxon>NPAAA clade</taxon>
        <taxon>indigoferoid/millettioid clade</taxon>
        <taxon>Phaseoleae</taxon>
        <taxon>Vigna</taxon>
    </lineage>
</organism>
<dbReference type="PANTHER" id="PTHR33401:SF3">
    <property type="entry name" value="LOW AFFINITY POTASSIUM TRANSPORT SYSTEM PROTEIN"/>
    <property type="match status" value="1"/>
</dbReference>
<evidence type="ECO:0000256" key="1">
    <source>
        <dbReference type="SAM" id="MobiDB-lite"/>
    </source>
</evidence>
<protein>
    <submittedName>
        <fullName evidence="2">Uncharacterized protein</fullName>
    </submittedName>
</protein>
<name>A0A4D6N448_VIGUN</name>
<gene>
    <name evidence="2" type="ORF">DEO72_LG9g3082</name>
</gene>
<evidence type="ECO:0000313" key="3">
    <source>
        <dbReference type="Proteomes" id="UP000501690"/>
    </source>
</evidence>